<organism evidence="2">
    <name type="scientific">Streptomyces sp. R21</name>
    <dbReference type="NCBI Taxonomy" id="3238627"/>
    <lineage>
        <taxon>Bacteria</taxon>
        <taxon>Bacillati</taxon>
        <taxon>Actinomycetota</taxon>
        <taxon>Actinomycetes</taxon>
        <taxon>Kitasatosporales</taxon>
        <taxon>Streptomycetaceae</taxon>
        <taxon>Streptomyces</taxon>
    </lineage>
</organism>
<protein>
    <submittedName>
        <fullName evidence="2">Uncharacterized protein</fullName>
    </submittedName>
</protein>
<name>A0AB39NZL9_9ACTN</name>
<accession>A0AB39NZL9</accession>
<dbReference type="EMBL" id="CP163435">
    <property type="protein sequence ID" value="XDQ23657.1"/>
    <property type="molecule type" value="Genomic_DNA"/>
</dbReference>
<evidence type="ECO:0000256" key="1">
    <source>
        <dbReference type="SAM" id="Phobius"/>
    </source>
</evidence>
<evidence type="ECO:0000313" key="2">
    <source>
        <dbReference type="EMBL" id="XDQ23657.1"/>
    </source>
</evidence>
<feature type="transmembrane region" description="Helical" evidence="1">
    <location>
        <begin position="58"/>
        <end position="78"/>
    </location>
</feature>
<feature type="transmembrane region" description="Helical" evidence="1">
    <location>
        <begin position="29"/>
        <end position="46"/>
    </location>
</feature>
<gene>
    <name evidence="2" type="ORF">AB5J56_02630</name>
</gene>
<feature type="transmembrane region" description="Helical" evidence="1">
    <location>
        <begin position="6"/>
        <end position="24"/>
    </location>
</feature>
<proteinExistence type="predicted"/>
<dbReference type="RefSeq" id="WP_369229585.1">
    <property type="nucleotide sequence ID" value="NZ_CP163435.1"/>
</dbReference>
<keyword evidence="1" id="KW-1133">Transmembrane helix</keyword>
<reference evidence="2" key="1">
    <citation type="submission" date="2024-07" db="EMBL/GenBank/DDBJ databases">
        <authorList>
            <person name="Yu S.T."/>
        </authorList>
    </citation>
    <scope>NUCLEOTIDE SEQUENCE</scope>
    <source>
        <strain evidence="2">R21</strain>
    </source>
</reference>
<keyword evidence="1" id="KW-0812">Transmembrane</keyword>
<dbReference type="AlphaFoldDB" id="A0AB39NZL9"/>
<keyword evidence="1" id="KW-0472">Membrane</keyword>
<sequence>MPLQVFFVSLVVLDPLVIVLVGLVRRDGIWLAGAVMVLDVCGNWWGNWHWFHDDPSKLLVLVPLTLFGMFVLLSVVPLHRAVAETAGRSEMSLPSA</sequence>